<reference evidence="1 2" key="1">
    <citation type="submission" date="2018-08" db="EMBL/GenBank/DDBJ databases">
        <title>A genome reference for cultivated species of the human gut microbiota.</title>
        <authorList>
            <person name="Zou Y."/>
            <person name="Xue W."/>
            <person name="Luo G."/>
        </authorList>
    </citation>
    <scope>NUCLEOTIDE SEQUENCE [LARGE SCALE GENOMIC DNA]</scope>
    <source>
        <strain evidence="1 2">TF05-11AC</strain>
    </source>
</reference>
<dbReference type="AlphaFoldDB" id="A0A3E4TVX9"/>
<dbReference type="RefSeq" id="WP_117623797.1">
    <property type="nucleotide sequence ID" value="NZ_JBDMEE010000073.1"/>
</dbReference>
<sequence>MHDYISIRVSEYFLELYGEKVNELNELLETSGVNFSIEPKSNDLYLSIKYDKDKIRNQQTRNAGRRKNYKVNEKGYTYGEVKQLLKEHTAEEVSIMLGMSRRTLYRHLKEYEDPTSYHIDSDKFY</sequence>
<name>A0A3E4TVX9_9FIRM</name>
<evidence type="ECO:0000313" key="2">
    <source>
        <dbReference type="Proteomes" id="UP000261257"/>
    </source>
</evidence>
<comment type="caution">
    <text evidence="1">The sequence shown here is derived from an EMBL/GenBank/DDBJ whole genome shotgun (WGS) entry which is preliminary data.</text>
</comment>
<dbReference type="Proteomes" id="UP000261257">
    <property type="component" value="Unassembled WGS sequence"/>
</dbReference>
<proteinExistence type="predicted"/>
<gene>
    <name evidence="1" type="ORF">DXC39_27595</name>
</gene>
<evidence type="ECO:0000313" key="1">
    <source>
        <dbReference type="EMBL" id="RGL95803.1"/>
    </source>
</evidence>
<organism evidence="1 2">
    <name type="scientific">Hungatella hathewayi</name>
    <dbReference type="NCBI Taxonomy" id="154046"/>
    <lineage>
        <taxon>Bacteria</taxon>
        <taxon>Bacillati</taxon>
        <taxon>Bacillota</taxon>
        <taxon>Clostridia</taxon>
        <taxon>Lachnospirales</taxon>
        <taxon>Lachnospiraceae</taxon>
        <taxon>Hungatella</taxon>
    </lineage>
</organism>
<protein>
    <submittedName>
        <fullName evidence="1">Helix-turn-helix domain-containing protein</fullName>
    </submittedName>
</protein>
<dbReference type="EMBL" id="QSSQ01000044">
    <property type="protein sequence ID" value="RGL95803.1"/>
    <property type="molecule type" value="Genomic_DNA"/>
</dbReference>
<accession>A0A3E4TVX9</accession>